<feature type="region of interest" description="Disordered" evidence="1">
    <location>
        <begin position="50"/>
        <end position="72"/>
    </location>
</feature>
<comment type="caution">
    <text evidence="2">The sequence shown here is derived from an EMBL/GenBank/DDBJ whole genome shotgun (WGS) entry which is preliminary data.</text>
</comment>
<accession>A0A229VW82</accession>
<reference evidence="2 3" key="1">
    <citation type="submission" date="2017-05" db="EMBL/GenBank/DDBJ databases">
        <title>Bifidobacterium vansinderenii sp. nov.</title>
        <authorList>
            <person name="Lugli G.A."/>
            <person name="Duranti S."/>
            <person name="Mangifesta M."/>
        </authorList>
    </citation>
    <scope>NUCLEOTIDE SEQUENCE [LARGE SCALE GENOMIC DNA]</scope>
    <source>
        <strain evidence="2 3">Tam10B</strain>
    </source>
</reference>
<gene>
    <name evidence="2" type="ORF">Tam10B_1851</name>
</gene>
<dbReference type="Proteomes" id="UP000215433">
    <property type="component" value="Unassembled WGS sequence"/>
</dbReference>
<organism evidence="2 3">
    <name type="scientific">Bifidobacterium vansinderenii</name>
    <dbReference type="NCBI Taxonomy" id="1984871"/>
    <lineage>
        <taxon>Bacteria</taxon>
        <taxon>Bacillati</taxon>
        <taxon>Actinomycetota</taxon>
        <taxon>Actinomycetes</taxon>
        <taxon>Bifidobacteriales</taxon>
        <taxon>Bifidobacteriaceae</taxon>
        <taxon>Bifidobacterium</taxon>
    </lineage>
</organism>
<sequence>MADIPGYPHGWGRSTRHWRETVKPYCLNRDMRSNAPCHICGQPIDYHAAPQTPDAWEPDHDPPLSVAPQYGEDPAHILPSHCSCNRSRQNKALNNNQIGQPSEQW</sequence>
<evidence type="ECO:0008006" key="4">
    <source>
        <dbReference type="Google" id="ProtNLM"/>
    </source>
</evidence>
<dbReference type="EMBL" id="NEWD01000027">
    <property type="protein sequence ID" value="OXM99888.1"/>
    <property type="molecule type" value="Genomic_DNA"/>
</dbReference>
<protein>
    <recommendedName>
        <fullName evidence="4">HNH endonuclease</fullName>
    </recommendedName>
</protein>
<dbReference type="Gene3D" id="1.10.30.50">
    <property type="match status" value="1"/>
</dbReference>
<evidence type="ECO:0000313" key="2">
    <source>
        <dbReference type="EMBL" id="OXM99888.1"/>
    </source>
</evidence>
<proteinExistence type="predicted"/>
<keyword evidence="3" id="KW-1185">Reference proteome</keyword>
<dbReference type="AlphaFoldDB" id="A0A229VW82"/>
<evidence type="ECO:0000256" key="1">
    <source>
        <dbReference type="SAM" id="MobiDB-lite"/>
    </source>
</evidence>
<name>A0A229VW82_9BIFI</name>
<evidence type="ECO:0000313" key="3">
    <source>
        <dbReference type="Proteomes" id="UP000215433"/>
    </source>
</evidence>